<organism evidence="1 2">
    <name type="scientific">Coemansia furcata</name>
    <dbReference type="NCBI Taxonomy" id="417177"/>
    <lineage>
        <taxon>Eukaryota</taxon>
        <taxon>Fungi</taxon>
        <taxon>Fungi incertae sedis</taxon>
        <taxon>Zoopagomycota</taxon>
        <taxon>Kickxellomycotina</taxon>
        <taxon>Kickxellomycetes</taxon>
        <taxon>Kickxellales</taxon>
        <taxon>Kickxellaceae</taxon>
        <taxon>Coemansia</taxon>
    </lineage>
</organism>
<reference evidence="1" key="1">
    <citation type="submission" date="2022-07" db="EMBL/GenBank/DDBJ databases">
        <title>Phylogenomic reconstructions and comparative analyses of Kickxellomycotina fungi.</title>
        <authorList>
            <person name="Reynolds N.K."/>
            <person name="Stajich J.E."/>
            <person name="Barry K."/>
            <person name="Grigoriev I.V."/>
            <person name="Crous P."/>
            <person name="Smith M.E."/>
        </authorList>
    </citation>
    <scope>NUCLEOTIDE SEQUENCE</scope>
    <source>
        <strain evidence="1">CBS 102833</strain>
    </source>
</reference>
<sequence length="128" mass="14425">DTATASGSSVAKPKYHSAVTRPVAKRKDKDQVVKFIEAKEKTYLHIRTMYTSGMELVIRDKEPALDHVFEINTKAEPMTMRDLIKYVEETHVVIGKGEAFASGETIRPGILVIINGSDWEVQDELEYD</sequence>
<dbReference type="EMBL" id="JANBUP010002116">
    <property type="protein sequence ID" value="KAJ2801798.1"/>
    <property type="molecule type" value="Genomic_DNA"/>
</dbReference>
<evidence type="ECO:0000313" key="2">
    <source>
        <dbReference type="Proteomes" id="UP001140096"/>
    </source>
</evidence>
<feature type="non-terminal residue" evidence="1">
    <location>
        <position position="1"/>
    </location>
</feature>
<comment type="caution">
    <text evidence="1">The sequence shown here is derived from an EMBL/GenBank/DDBJ whole genome shotgun (WGS) entry which is preliminary data.</text>
</comment>
<protein>
    <submittedName>
        <fullName evidence="1">Ubiquitin- modifier 1</fullName>
    </submittedName>
</protein>
<dbReference type="Proteomes" id="UP001140096">
    <property type="component" value="Unassembled WGS sequence"/>
</dbReference>
<name>A0ACC1L5W1_9FUNG</name>
<keyword evidence="2" id="KW-1185">Reference proteome</keyword>
<evidence type="ECO:0000313" key="1">
    <source>
        <dbReference type="EMBL" id="KAJ2801798.1"/>
    </source>
</evidence>
<accession>A0ACC1L5W1</accession>
<proteinExistence type="predicted"/>
<gene>
    <name evidence="1" type="primary">URM1</name>
    <name evidence="1" type="ORF">H4S07_004838</name>
</gene>